<evidence type="ECO:0000313" key="4">
    <source>
        <dbReference type="Proteomes" id="UP000005806"/>
    </source>
</evidence>
<feature type="region of interest" description="Disordered" evidence="1">
    <location>
        <begin position="178"/>
        <end position="213"/>
    </location>
</feature>
<evidence type="ECO:0000256" key="2">
    <source>
        <dbReference type="SAM" id="SignalP"/>
    </source>
</evidence>
<dbReference type="EMBL" id="CAIH01000087">
    <property type="protein sequence ID" value="CCH91746.1"/>
    <property type="molecule type" value="Genomic_DNA"/>
</dbReference>
<dbReference type="AlphaFoldDB" id="A0A822L8P3"/>
<sequence length="213" mass="22947">MKLQTLTKTLTIGLIGVGAALTLQSPSQAADDPLFICGRDSRGIPTTYYIGEGDKRPIIYWKREIFSDAGYPPQLRCEQVTGRFNRLSEREPNGNGIEIITTGFLNGLPVVYSPASGLDRPSRLNLLFTLSKKEDAVRVVQGLFDLRAGRTVSGSNPKPLSESSADGKTITIDFQNFLRNVAPENSPSSGSSAGETPATTTQPNQSPSGGSRW</sequence>
<dbReference type="Pfam" id="PF14218">
    <property type="entry name" value="COP23"/>
    <property type="match status" value="1"/>
</dbReference>
<dbReference type="InterPro" id="IPR025478">
    <property type="entry name" value="COP23"/>
</dbReference>
<proteinExistence type="predicted"/>
<feature type="chain" id="PRO_5032557988" evidence="2">
    <location>
        <begin position="30"/>
        <end position="213"/>
    </location>
</feature>
<gene>
    <name evidence="3" type="ORF">MICCA_1770044</name>
</gene>
<evidence type="ECO:0000313" key="3">
    <source>
        <dbReference type="EMBL" id="CCH91746.1"/>
    </source>
</evidence>
<protein>
    <submittedName>
        <fullName evidence="3">Uncharacterized protein</fullName>
    </submittedName>
</protein>
<feature type="signal peptide" evidence="2">
    <location>
        <begin position="1"/>
        <end position="29"/>
    </location>
</feature>
<reference evidence="3 4" key="1">
    <citation type="submission" date="2012-04" db="EMBL/GenBank/DDBJ databases">
        <authorList>
            <person name="Genoscope - CEA"/>
        </authorList>
    </citation>
    <scope>NUCLEOTIDE SEQUENCE [LARGE SCALE GENOMIC DNA]</scope>
    <source>
        <strain evidence="3 4">9432</strain>
    </source>
</reference>
<accession>A0A822L8P3</accession>
<dbReference type="Proteomes" id="UP000005806">
    <property type="component" value="Unassembled WGS sequence"/>
</dbReference>
<dbReference type="RefSeq" id="WP_002753111.1">
    <property type="nucleotide sequence ID" value="NZ_HE972557.1"/>
</dbReference>
<comment type="caution">
    <text evidence="3">The sequence shown here is derived from an EMBL/GenBank/DDBJ whole genome shotgun (WGS) entry which is preliminary data.</text>
</comment>
<keyword evidence="2" id="KW-0732">Signal</keyword>
<name>A0A822L8P3_MICAE</name>
<evidence type="ECO:0000256" key="1">
    <source>
        <dbReference type="SAM" id="MobiDB-lite"/>
    </source>
</evidence>
<organism evidence="3 4">
    <name type="scientific">Microcystis aeruginosa PCC 9432</name>
    <dbReference type="NCBI Taxonomy" id="1160280"/>
    <lineage>
        <taxon>Bacteria</taxon>
        <taxon>Bacillati</taxon>
        <taxon>Cyanobacteriota</taxon>
        <taxon>Cyanophyceae</taxon>
        <taxon>Oscillatoriophycideae</taxon>
        <taxon>Chroococcales</taxon>
        <taxon>Microcystaceae</taxon>
        <taxon>Microcystis</taxon>
    </lineage>
</organism>